<reference evidence="1 2" key="1">
    <citation type="submission" date="2021-03" db="EMBL/GenBank/DDBJ databases">
        <title>Antimicrobial resistance genes in bacteria isolated from Japanese honey, and their potential for conferring macrolide and lincosamide resistance in the American foulbrood pathogen Paenibacillus larvae.</title>
        <authorList>
            <person name="Okamoto M."/>
            <person name="Kumagai M."/>
            <person name="Kanamori H."/>
            <person name="Takamatsu D."/>
        </authorList>
    </citation>
    <scope>NUCLEOTIDE SEQUENCE [LARGE SCALE GENOMIC DNA]</scope>
    <source>
        <strain evidence="1 2">J6TS1</strain>
    </source>
</reference>
<proteinExistence type="predicted"/>
<sequence length="40" mass="4698">MFHDLASDPEKKIKELIKLYKMKKILEDDDEGEGFGELED</sequence>
<protein>
    <submittedName>
        <fullName evidence="1">Uncharacterized protein</fullName>
    </submittedName>
</protein>
<accession>A0ABQ4L1V2</accession>
<dbReference type="Proteomes" id="UP000680670">
    <property type="component" value="Unassembled WGS sequence"/>
</dbReference>
<keyword evidence="2" id="KW-1185">Reference proteome</keyword>
<organism evidence="1 2">
    <name type="scientific">Siminovitchia terrae</name>
    <name type="common">Bacillus terrae</name>
    <dbReference type="NCBI Taxonomy" id="1914933"/>
    <lineage>
        <taxon>Bacteria</taxon>
        <taxon>Bacillati</taxon>
        <taxon>Bacillota</taxon>
        <taxon>Bacilli</taxon>
        <taxon>Bacillales</taxon>
        <taxon>Bacillaceae</taxon>
        <taxon>Siminovitchia</taxon>
    </lineage>
</organism>
<dbReference type="EMBL" id="BORJ01000011">
    <property type="protein sequence ID" value="GIN97841.1"/>
    <property type="molecule type" value="Genomic_DNA"/>
</dbReference>
<evidence type="ECO:0000313" key="1">
    <source>
        <dbReference type="EMBL" id="GIN97841.1"/>
    </source>
</evidence>
<evidence type="ECO:0000313" key="2">
    <source>
        <dbReference type="Proteomes" id="UP000680670"/>
    </source>
</evidence>
<name>A0ABQ4L1V2_SIMTE</name>
<gene>
    <name evidence="1" type="ORF">J6TS1_37110</name>
</gene>
<comment type="caution">
    <text evidence="1">The sequence shown here is derived from an EMBL/GenBank/DDBJ whole genome shotgun (WGS) entry which is preliminary data.</text>
</comment>